<dbReference type="EMBL" id="BMAC01000703">
    <property type="protein sequence ID" value="GFQ01714.1"/>
    <property type="molecule type" value="Genomic_DNA"/>
</dbReference>
<dbReference type="InterPro" id="IPR042178">
    <property type="entry name" value="Serpin_sf_1"/>
</dbReference>
<dbReference type="PANTHER" id="PTHR11461">
    <property type="entry name" value="SERINE PROTEASE INHIBITOR, SERPIN"/>
    <property type="match status" value="1"/>
</dbReference>
<comment type="caution">
    <text evidence="3">The sequence shown here is derived from an EMBL/GenBank/DDBJ whole genome shotgun (WGS) entry which is preliminary data.</text>
</comment>
<dbReference type="InterPro" id="IPR023795">
    <property type="entry name" value="Serpin_CS"/>
</dbReference>
<sequence length="133" mass="14463">MLIYLPDARDGLPALVERFGSVSGFIQNHLPGWRVPVGDFRVPKFKIKFGFEASEVLKGQGLVLPFSAKACIEVDEQGTEAAAASAAVLSEMWCKRVEKVDFVADHPFLFVVREDVSGAVLFLGQLLNPSIAA</sequence>
<dbReference type="PROSITE" id="PS00284">
    <property type="entry name" value="SERPIN"/>
    <property type="match status" value="1"/>
</dbReference>
<feature type="domain" description="Serpin" evidence="2">
    <location>
        <begin position="69"/>
        <end position="129"/>
    </location>
</feature>
<dbReference type="PANTHER" id="PTHR11461:SF211">
    <property type="entry name" value="GH10112P-RELATED"/>
    <property type="match status" value="1"/>
</dbReference>
<evidence type="ECO:0000313" key="3">
    <source>
        <dbReference type="EMBL" id="GFQ01714.1"/>
    </source>
</evidence>
<accession>A0A830D0P0</accession>
<dbReference type="InterPro" id="IPR036186">
    <property type="entry name" value="Serpin_sf"/>
</dbReference>
<evidence type="ECO:0000256" key="1">
    <source>
        <dbReference type="ARBA" id="ARBA00009500"/>
    </source>
</evidence>
<gene>
    <name evidence="3" type="ORF">PHJA_002315300</name>
</gene>
<comment type="similarity">
    <text evidence="1">Belongs to the serpin family.</text>
</comment>
<reference evidence="3" key="1">
    <citation type="submission" date="2020-07" db="EMBL/GenBank/DDBJ databases">
        <title>Ethylene signaling mediates host invasion by parasitic plants.</title>
        <authorList>
            <person name="Yoshida S."/>
        </authorList>
    </citation>
    <scope>NUCLEOTIDE SEQUENCE</scope>
    <source>
        <strain evidence="3">Okayama</strain>
    </source>
</reference>
<evidence type="ECO:0000259" key="2">
    <source>
        <dbReference type="Pfam" id="PF00079"/>
    </source>
</evidence>
<dbReference type="InterPro" id="IPR042185">
    <property type="entry name" value="Serpin_sf_2"/>
</dbReference>
<dbReference type="Pfam" id="PF00079">
    <property type="entry name" value="Serpin"/>
    <property type="match status" value="1"/>
</dbReference>
<evidence type="ECO:0000313" key="4">
    <source>
        <dbReference type="Proteomes" id="UP000653305"/>
    </source>
</evidence>
<dbReference type="Proteomes" id="UP000653305">
    <property type="component" value="Unassembled WGS sequence"/>
</dbReference>
<keyword evidence="4" id="KW-1185">Reference proteome</keyword>
<dbReference type="GO" id="GO:0005615">
    <property type="term" value="C:extracellular space"/>
    <property type="evidence" value="ECO:0007669"/>
    <property type="project" value="InterPro"/>
</dbReference>
<dbReference type="InterPro" id="IPR000215">
    <property type="entry name" value="Serpin_fam"/>
</dbReference>
<dbReference type="Gene3D" id="3.30.497.10">
    <property type="entry name" value="Antithrombin, subunit I, domain 2"/>
    <property type="match status" value="1"/>
</dbReference>
<dbReference type="OrthoDB" id="908175at2759"/>
<protein>
    <submittedName>
        <fullName evidence="3">Probable non-inhibitory serpin-z5</fullName>
    </submittedName>
</protein>
<dbReference type="AlphaFoldDB" id="A0A830D0P0"/>
<name>A0A830D0P0_9LAMI</name>
<dbReference type="Gene3D" id="2.30.39.10">
    <property type="entry name" value="Alpha-1-antitrypsin, domain 1"/>
    <property type="match status" value="1"/>
</dbReference>
<dbReference type="GO" id="GO:0004867">
    <property type="term" value="F:serine-type endopeptidase inhibitor activity"/>
    <property type="evidence" value="ECO:0007669"/>
    <property type="project" value="InterPro"/>
</dbReference>
<organism evidence="3 4">
    <name type="scientific">Phtheirospermum japonicum</name>
    <dbReference type="NCBI Taxonomy" id="374723"/>
    <lineage>
        <taxon>Eukaryota</taxon>
        <taxon>Viridiplantae</taxon>
        <taxon>Streptophyta</taxon>
        <taxon>Embryophyta</taxon>
        <taxon>Tracheophyta</taxon>
        <taxon>Spermatophyta</taxon>
        <taxon>Magnoliopsida</taxon>
        <taxon>eudicotyledons</taxon>
        <taxon>Gunneridae</taxon>
        <taxon>Pentapetalae</taxon>
        <taxon>asterids</taxon>
        <taxon>lamiids</taxon>
        <taxon>Lamiales</taxon>
        <taxon>Orobanchaceae</taxon>
        <taxon>Orobanchaceae incertae sedis</taxon>
        <taxon>Phtheirospermum</taxon>
    </lineage>
</organism>
<dbReference type="InterPro" id="IPR023796">
    <property type="entry name" value="Serpin_dom"/>
</dbReference>
<proteinExistence type="inferred from homology"/>
<dbReference type="SUPFAM" id="SSF56574">
    <property type="entry name" value="Serpins"/>
    <property type="match status" value="1"/>
</dbReference>